<dbReference type="Gene3D" id="1.10.10.10">
    <property type="entry name" value="Winged helix-like DNA-binding domain superfamily/Winged helix DNA-binding domain"/>
    <property type="match status" value="1"/>
</dbReference>
<dbReference type="PANTHER" id="PTHR43712:SF2">
    <property type="entry name" value="O-METHYLTRANSFERASE CICE"/>
    <property type="match status" value="1"/>
</dbReference>
<dbReference type="SUPFAM" id="SSF46785">
    <property type="entry name" value="Winged helix' DNA-binding domain"/>
    <property type="match status" value="1"/>
</dbReference>
<dbReference type="InterPro" id="IPR001077">
    <property type="entry name" value="COMT_C"/>
</dbReference>
<dbReference type="Gene3D" id="3.40.50.150">
    <property type="entry name" value="Vaccinia Virus protein VP39"/>
    <property type="match status" value="1"/>
</dbReference>
<dbReference type="InterPro" id="IPR036390">
    <property type="entry name" value="WH_DNA-bd_sf"/>
</dbReference>
<dbReference type="InterPro" id="IPR016461">
    <property type="entry name" value="COMT-like"/>
</dbReference>
<dbReference type="PANTHER" id="PTHR43712">
    <property type="entry name" value="PUTATIVE (AFU_ORTHOLOGUE AFUA_4G14580)-RELATED"/>
    <property type="match status" value="1"/>
</dbReference>
<feature type="domain" description="HTH arsR-type" evidence="5">
    <location>
        <begin position="42"/>
        <end position="79"/>
    </location>
</feature>
<accession>A0ABV7E4D6</accession>
<organism evidence="6 7">
    <name type="scientific">Alteraurantiacibacter palmitatis</name>
    <dbReference type="NCBI Taxonomy" id="2054628"/>
    <lineage>
        <taxon>Bacteria</taxon>
        <taxon>Pseudomonadati</taxon>
        <taxon>Pseudomonadota</taxon>
        <taxon>Alphaproteobacteria</taxon>
        <taxon>Sphingomonadales</taxon>
        <taxon>Erythrobacteraceae</taxon>
        <taxon>Alteraurantiacibacter</taxon>
    </lineage>
</organism>
<keyword evidence="2" id="KW-0808">Transferase</keyword>
<dbReference type="RefSeq" id="WP_336925231.1">
    <property type="nucleotide sequence ID" value="NZ_JBANRO010000003.1"/>
</dbReference>
<dbReference type="InterPro" id="IPR001845">
    <property type="entry name" value="HTH_ArsR_DNA-bd_dom"/>
</dbReference>
<evidence type="ECO:0000259" key="5">
    <source>
        <dbReference type="Pfam" id="PF01022"/>
    </source>
</evidence>
<evidence type="ECO:0000313" key="7">
    <source>
        <dbReference type="Proteomes" id="UP001595456"/>
    </source>
</evidence>
<evidence type="ECO:0000256" key="2">
    <source>
        <dbReference type="ARBA" id="ARBA00022679"/>
    </source>
</evidence>
<dbReference type="CDD" id="cd00090">
    <property type="entry name" value="HTH_ARSR"/>
    <property type="match status" value="1"/>
</dbReference>
<dbReference type="Proteomes" id="UP001595456">
    <property type="component" value="Unassembled WGS sequence"/>
</dbReference>
<name>A0ABV7E4D6_9SPHN</name>
<feature type="domain" description="O-methyltransferase C-terminal" evidence="4">
    <location>
        <begin position="150"/>
        <end position="331"/>
    </location>
</feature>
<dbReference type="InterPro" id="IPR029063">
    <property type="entry name" value="SAM-dependent_MTases_sf"/>
</dbReference>
<dbReference type="CDD" id="cd02440">
    <property type="entry name" value="AdoMet_MTases"/>
    <property type="match status" value="1"/>
</dbReference>
<dbReference type="GO" id="GO:0032259">
    <property type="term" value="P:methylation"/>
    <property type="evidence" value="ECO:0007669"/>
    <property type="project" value="UniProtKB-KW"/>
</dbReference>
<comment type="caution">
    <text evidence="6">The sequence shown here is derived from an EMBL/GenBank/DDBJ whole genome shotgun (WGS) entry which is preliminary data.</text>
</comment>
<proteinExistence type="predicted"/>
<reference evidence="7" key="1">
    <citation type="journal article" date="2019" name="Int. J. Syst. Evol. Microbiol.">
        <title>The Global Catalogue of Microorganisms (GCM) 10K type strain sequencing project: providing services to taxonomists for standard genome sequencing and annotation.</title>
        <authorList>
            <consortium name="The Broad Institute Genomics Platform"/>
            <consortium name="The Broad Institute Genome Sequencing Center for Infectious Disease"/>
            <person name="Wu L."/>
            <person name="Ma J."/>
        </authorList>
    </citation>
    <scope>NUCLEOTIDE SEQUENCE [LARGE SCALE GENOMIC DNA]</scope>
    <source>
        <strain evidence="7">KCTC 52607</strain>
    </source>
</reference>
<evidence type="ECO:0000256" key="1">
    <source>
        <dbReference type="ARBA" id="ARBA00022603"/>
    </source>
</evidence>
<dbReference type="SUPFAM" id="SSF53335">
    <property type="entry name" value="S-adenosyl-L-methionine-dependent methyltransferases"/>
    <property type="match status" value="1"/>
</dbReference>
<dbReference type="InterPro" id="IPR011991">
    <property type="entry name" value="ArsR-like_HTH"/>
</dbReference>
<keyword evidence="1 6" id="KW-0489">Methyltransferase</keyword>
<dbReference type="InterPro" id="IPR036388">
    <property type="entry name" value="WH-like_DNA-bd_sf"/>
</dbReference>
<keyword evidence="7" id="KW-1185">Reference proteome</keyword>
<dbReference type="Pfam" id="PF00891">
    <property type="entry name" value="Methyltransf_2"/>
    <property type="match status" value="1"/>
</dbReference>
<keyword evidence="3" id="KW-0949">S-adenosyl-L-methionine</keyword>
<dbReference type="PROSITE" id="PS51683">
    <property type="entry name" value="SAM_OMT_II"/>
    <property type="match status" value="1"/>
</dbReference>
<protein>
    <submittedName>
        <fullName evidence="6">Methyltransferase</fullName>
    </submittedName>
</protein>
<gene>
    <name evidence="6" type="ORF">ACFODU_07310</name>
</gene>
<dbReference type="Pfam" id="PF01022">
    <property type="entry name" value="HTH_5"/>
    <property type="match status" value="1"/>
</dbReference>
<evidence type="ECO:0000256" key="3">
    <source>
        <dbReference type="ARBA" id="ARBA00022691"/>
    </source>
</evidence>
<evidence type="ECO:0000259" key="4">
    <source>
        <dbReference type="Pfam" id="PF00891"/>
    </source>
</evidence>
<dbReference type="EMBL" id="JBHRST010000009">
    <property type="protein sequence ID" value="MFC3097610.1"/>
    <property type="molecule type" value="Genomic_DNA"/>
</dbReference>
<sequence length="352" mass="38190">MSAAYTNALPPTSDDCAIWDIWLSQFRLPIVNVNVEVGTFAALAEGPRTCEDLAAHLGVDARALAMHLAALCAMGLAEKRLGHWRATHLARTWLHPDGEGYWGYFYRQIDRNTHLQGQLLESLRTGRRPGEAMEGDSAFVARPAEWERGTMSAEAAHGIAAFMHAHSQAPALGAAAQPVFSTLKCLMDVGCGSGVYGIEIARANPGLPVILMDLAEMAAEAQGYVNRAGLGDQVRTAGVNMFTEEWPREADGHFFSNVFHDWSDETCRLLARRSFEALPSGGRIFLNEILMDDEGTGPFPAAAFSLLMLIGTLGKQYSLAEFRDILESAGFTHVTAERTGGGYYSLVSAVKP</sequence>
<evidence type="ECO:0000313" key="6">
    <source>
        <dbReference type="EMBL" id="MFC3097610.1"/>
    </source>
</evidence>
<dbReference type="GO" id="GO:0008168">
    <property type="term" value="F:methyltransferase activity"/>
    <property type="evidence" value="ECO:0007669"/>
    <property type="project" value="UniProtKB-KW"/>
</dbReference>